<dbReference type="Proteomes" id="UP000001556">
    <property type="component" value="Chromosome"/>
</dbReference>
<dbReference type="KEGG" id="drm:Dred_1677"/>
<dbReference type="OrthoDB" id="7809088at2"/>
<dbReference type="InterPro" id="IPR013785">
    <property type="entry name" value="Aldolase_TIM"/>
</dbReference>
<accession>A4J551</accession>
<dbReference type="GO" id="GO:0043817">
    <property type="term" value="F:phosphosulfolactate synthase activity"/>
    <property type="evidence" value="ECO:0007669"/>
    <property type="project" value="UniProtKB-EC"/>
</dbReference>
<dbReference type="Gene3D" id="3.20.20.70">
    <property type="entry name" value="Aldolase class I"/>
    <property type="match status" value="1"/>
</dbReference>
<proteinExistence type="inferred from homology"/>
<dbReference type="InterPro" id="IPR003830">
    <property type="entry name" value="ComA_synth"/>
</dbReference>
<sequence>MTTGGGKKTWQELLQFPLGNRMNKPRTAGLTMIIDKGLGLGETRDLLNLAGGYIDFFKLGFGTSALYENNMLEEKIHLVRSHGVDIYPGGTFLEVAILQDKLKQYLTTARDFGFTAIEVSDGTIDLPLDLRAEAITAAVDMGFKVLSEVGKKDPNDDFEIKEIVQLVNHDLSLGAAHVIVEGRESGKAVGLYDKEGNLIQSDLEELVHSIGDPTCLIWEAPIKDQQQELIIRFGPNVNFGNINPHEVLALEALRVGLRADTLKAILQKKPK</sequence>
<dbReference type="Pfam" id="PF02679">
    <property type="entry name" value="ComA"/>
    <property type="match status" value="1"/>
</dbReference>
<dbReference type="eggNOG" id="COG1809">
    <property type="taxonomic scope" value="Bacteria"/>
</dbReference>
<gene>
    <name evidence="2" type="ordered locus">Dred_1677</name>
</gene>
<evidence type="ECO:0000313" key="2">
    <source>
        <dbReference type="EMBL" id="ABO50204.1"/>
    </source>
</evidence>
<dbReference type="EC" id="4.4.1.19" evidence="2"/>
<dbReference type="STRING" id="349161.Dred_1677"/>
<dbReference type="PANTHER" id="PTHR48413:SF1">
    <property type="entry name" value="PROTEIN HEAT-STRESS-ASSOCIATED 32"/>
    <property type="match status" value="1"/>
</dbReference>
<organism evidence="2 3">
    <name type="scientific">Desulforamulus reducens (strain ATCC BAA-1160 / DSM 100696 / MI-1)</name>
    <name type="common">Desulfotomaculum reducens</name>
    <dbReference type="NCBI Taxonomy" id="349161"/>
    <lineage>
        <taxon>Bacteria</taxon>
        <taxon>Bacillati</taxon>
        <taxon>Bacillota</taxon>
        <taxon>Clostridia</taxon>
        <taxon>Eubacteriales</taxon>
        <taxon>Peptococcaceae</taxon>
        <taxon>Desulforamulus</taxon>
    </lineage>
</organism>
<evidence type="ECO:0000313" key="3">
    <source>
        <dbReference type="Proteomes" id="UP000001556"/>
    </source>
</evidence>
<protein>
    <submittedName>
        <fullName evidence="2">Phosphosulfolactate synthase</fullName>
        <ecNumber evidence="2">4.4.1.19</ecNumber>
    </submittedName>
</protein>
<dbReference type="HOGENOM" id="CLU_062679_2_0_9"/>
<reference evidence="2 3" key="1">
    <citation type="submission" date="2007-03" db="EMBL/GenBank/DDBJ databases">
        <title>Complete sequence of Desulfotomaculum reducens MI-1.</title>
        <authorList>
            <consortium name="US DOE Joint Genome Institute"/>
            <person name="Copeland A."/>
            <person name="Lucas S."/>
            <person name="Lapidus A."/>
            <person name="Barry K."/>
            <person name="Detter J.C."/>
            <person name="Glavina del Rio T."/>
            <person name="Hammon N."/>
            <person name="Israni S."/>
            <person name="Dalin E."/>
            <person name="Tice H."/>
            <person name="Pitluck S."/>
            <person name="Sims D."/>
            <person name="Brettin T."/>
            <person name="Bruce D."/>
            <person name="Han C."/>
            <person name="Tapia R."/>
            <person name="Schmutz J."/>
            <person name="Larimer F."/>
            <person name="Land M."/>
            <person name="Hauser L."/>
            <person name="Kyrpides N."/>
            <person name="Kim E."/>
            <person name="Tebo B.M."/>
            <person name="Richardson P."/>
        </authorList>
    </citation>
    <scope>NUCLEOTIDE SEQUENCE [LARGE SCALE GENOMIC DNA]</scope>
    <source>
        <strain evidence="2 3">MI-1</strain>
    </source>
</reference>
<evidence type="ECO:0000256" key="1">
    <source>
        <dbReference type="ARBA" id="ARBA00010424"/>
    </source>
</evidence>
<dbReference type="InterPro" id="IPR036112">
    <property type="entry name" value="ComA_synth_sf"/>
</dbReference>
<dbReference type="EMBL" id="CP000612">
    <property type="protein sequence ID" value="ABO50204.1"/>
    <property type="molecule type" value="Genomic_DNA"/>
</dbReference>
<dbReference type="SUPFAM" id="SSF102110">
    <property type="entry name" value="(2r)-phospho-3-sulfolactate synthase ComA"/>
    <property type="match status" value="1"/>
</dbReference>
<keyword evidence="2" id="KW-0456">Lyase</keyword>
<comment type="similarity">
    <text evidence="1">Belongs to the phosphosulfolactate synthase family.</text>
</comment>
<dbReference type="AlphaFoldDB" id="A4J551"/>
<name>A4J551_DESRM</name>
<keyword evidence="3" id="KW-1185">Reference proteome</keyword>
<dbReference type="PANTHER" id="PTHR48413">
    <property type="match status" value="1"/>
</dbReference>
<dbReference type="RefSeq" id="WP_011878019.1">
    <property type="nucleotide sequence ID" value="NC_009253.1"/>
</dbReference>